<feature type="transmembrane region" description="Helical" evidence="12">
    <location>
        <begin position="80"/>
        <end position="98"/>
    </location>
</feature>
<feature type="transmembrane region" description="Helical" evidence="12">
    <location>
        <begin position="271"/>
        <end position="297"/>
    </location>
</feature>
<proteinExistence type="inferred from homology"/>
<dbReference type="EMBL" id="CP047656">
    <property type="protein sequence ID" value="QHJ11999.1"/>
    <property type="molecule type" value="Genomic_DNA"/>
</dbReference>
<keyword evidence="3" id="KW-0813">Transport</keyword>
<keyword evidence="5 12" id="KW-0812">Transmembrane</keyword>
<feature type="transmembrane region" description="Helical" evidence="12">
    <location>
        <begin position="407"/>
        <end position="424"/>
    </location>
</feature>
<feature type="transmembrane region" description="Helical" evidence="12">
    <location>
        <begin position="317"/>
        <end position="339"/>
    </location>
</feature>
<dbReference type="InterPro" id="IPR038377">
    <property type="entry name" value="Na/Glc_symporter_sf"/>
</dbReference>
<name>A0A857JIX2_9ALTE</name>
<evidence type="ECO:0000256" key="12">
    <source>
        <dbReference type="SAM" id="Phobius"/>
    </source>
</evidence>
<keyword evidence="10" id="KW-0739">Sodium transport</keyword>
<evidence type="ECO:0000313" key="13">
    <source>
        <dbReference type="EMBL" id="QHJ11999.1"/>
    </source>
</evidence>
<keyword evidence="4" id="KW-1003">Cell membrane</keyword>
<reference evidence="13 14" key="1">
    <citation type="submission" date="2019-12" db="EMBL/GenBank/DDBJ databases">
        <title>Genome sequencing and assembly of endphytes of Porphyra tenera.</title>
        <authorList>
            <person name="Park J.M."/>
            <person name="Shin R."/>
            <person name="Jo S.H."/>
        </authorList>
    </citation>
    <scope>NUCLEOTIDE SEQUENCE [LARGE SCALE GENOMIC DNA]</scope>
    <source>
        <strain evidence="13 14">GPM4</strain>
    </source>
</reference>
<dbReference type="InterPro" id="IPR001734">
    <property type="entry name" value="Na/solute_symporter"/>
</dbReference>
<dbReference type="Pfam" id="PF00474">
    <property type="entry name" value="SSF"/>
    <property type="match status" value="1"/>
</dbReference>
<evidence type="ECO:0000256" key="8">
    <source>
        <dbReference type="ARBA" id="ARBA00023065"/>
    </source>
</evidence>
<dbReference type="GO" id="GO:0005886">
    <property type="term" value="C:plasma membrane"/>
    <property type="evidence" value="ECO:0007669"/>
    <property type="project" value="UniProtKB-SubCell"/>
</dbReference>
<evidence type="ECO:0000256" key="7">
    <source>
        <dbReference type="ARBA" id="ARBA00023053"/>
    </source>
</evidence>
<keyword evidence="6 12" id="KW-1133">Transmembrane helix</keyword>
<evidence type="ECO:0000256" key="9">
    <source>
        <dbReference type="ARBA" id="ARBA00023136"/>
    </source>
</evidence>
<feature type="transmembrane region" description="Helical" evidence="12">
    <location>
        <begin position="180"/>
        <end position="201"/>
    </location>
</feature>
<dbReference type="AlphaFoldDB" id="A0A857JIX2"/>
<accession>A0A857JIX2</accession>
<comment type="subcellular location">
    <subcellularLocation>
        <location evidence="1">Cell membrane</location>
        <topology evidence="1">Multi-pass membrane protein</topology>
    </subcellularLocation>
</comment>
<dbReference type="PANTHER" id="PTHR42985:SF47">
    <property type="entry name" value="INTEGRAL MEMBRANE TRANSPORT PROTEIN"/>
    <property type="match status" value="1"/>
</dbReference>
<comment type="similarity">
    <text evidence="2 11">Belongs to the sodium:solute symporter (SSF) (TC 2.A.21) family.</text>
</comment>
<evidence type="ECO:0000256" key="3">
    <source>
        <dbReference type="ARBA" id="ARBA00022448"/>
    </source>
</evidence>
<dbReference type="OrthoDB" id="9803348at2"/>
<dbReference type="InterPro" id="IPR051163">
    <property type="entry name" value="Sodium:Solute_Symporter_SSF"/>
</dbReference>
<feature type="transmembrane region" description="Helical" evidence="12">
    <location>
        <begin position="504"/>
        <end position="525"/>
    </location>
</feature>
<dbReference type="CDD" id="cd11494">
    <property type="entry name" value="SLC5sbd_NIS-like_u2"/>
    <property type="match status" value="1"/>
</dbReference>
<feature type="transmembrane region" description="Helical" evidence="12">
    <location>
        <begin position="231"/>
        <end position="250"/>
    </location>
</feature>
<feature type="transmembrane region" description="Helical" evidence="12">
    <location>
        <begin position="431"/>
        <end position="450"/>
    </location>
</feature>
<feature type="transmembrane region" description="Helical" evidence="12">
    <location>
        <begin position="456"/>
        <end position="474"/>
    </location>
</feature>
<sequence length="526" mass="57246">MNTLDFLVVALYLVALLVMGFMLREQTNKSDYFLGGKSLGWKPLALSVMATQLSAISFISAPAFVGLREGGGMQWLSYELGVPLAMILLLATILPKLYRAGIVSIYDYLEMRFGRSTRVLISIVFQFSRAFATGIMIYAVSLILQGTMGIEAWQAILLTGVITVLYSLQGGMKAVVYGDAIQMVIIILGTVACIGYGLYYLGGVDAFVANVDTDRLQAVKFDSFGFSGDGFGFWPMIFGGVVLYASYYGCDQTQAQRALSAKDPDNLRYMILANGVIRFPITILYCFSGLIVGTLAMTEPSFMAKIPTDNPDWMMPMFILNYLPHGLIGLLVVAILAAAMSSLSSAINSLSAVTIEDYCRITNKELSQGGYLKLAKYMGLVWGAITLVLSLYAGNIAPTIIEAINKVGSLFYGPILAVFLLAVLTKSTSGLHVNIGLISGVLFNLLISIIAPEIFWFWWNFIGFVVAIVMALVMSKIKPFTYQSSEQENASGQVAMSILTTKDIVLLLGMFAAMIAFCLYIPTAFV</sequence>
<organism evidence="13 14">
    <name type="scientific">Paraglaciecola mesophila</name>
    <dbReference type="NCBI Taxonomy" id="197222"/>
    <lineage>
        <taxon>Bacteria</taxon>
        <taxon>Pseudomonadati</taxon>
        <taxon>Pseudomonadota</taxon>
        <taxon>Gammaproteobacteria</taxon>
        <taxon>Alteromonadales</taxon>
        <taxon>Alteromonadaceae</taxon>
        <taxon>Paraglaciecola</taxon>
    </lineage>
</organism>
<dbReference type="GO" id="GO:0006814">
    <property type="term" value="P:sodium ion transport"/>
    <property type="evidence" value="ECO:0007669"/>
    <property type="project" value="UniProtKB-KW"/>
</dbReference>
<feature type="transmembrane region" description="Helical" evidence="12">
    <location>
        <begin position="44"/>
        <end position="65"/>
    </location>
</feature>
<evidence type="ECO:0000256" key="2">
    <source>
        <dbReference type="ARBA" id="ARBA00006434"/>
    </source>
</evidence>
<keyword evidence="7" id="KW-0915">Sodium</keyword>
<dbReference type="RefSeq" id="WP_160179857.1">
    <property type="nucleotide sequence ID" value="NZ_CP047656.1"/>
</dbReference>
<evidence type="ECO:0000256" key="10">
    <source>
        <dbReference type="ARBA" id="ARBA00023201"/>
    </source>
</evidence>
<feature type="transmembrane region" description="Helical" evidence="12">
    <location>
        <begin position="119"/>
        <end position="144"/>
    </location>
</feature>
<dbReference type="PANTHER" id="PTHR42985">
    <property type="entry name" value="SODIUM-COUPLED MONOCARBOXYLATE TRANSPORTER"/>
    <property type="match status" value="1"/>
</dbReference>
<evidence type="ECO:0000256" key="6">
    <source>
        <dbReference type="ARBA" id="ARBA00022989"/>
    </source>
</evidence>
<keyword evidence="8" id="KW-0406">Ion transport</keyword>
<feature type="transmembrane region" description="Helical" evidence="12">
    <location>
        <begin position="380"/>
        <end position="401"/>
    </location>
</feature>
<evidence type="ECO:0000256" key="11">
    <source>
        <dbReference type="RuleBase" id="RU362091"/>
    </source>
</evidence>
<dbReference type="KEGG" id="pmes:FX988_02240"/>
<gene>
    <name evidence="13" type="ORF">FX988_02240</name>
</gene>
<feature type="transmembrane region" description="Helical" evidence="12">
    <location>
        <begin position="6"/>
        <end position="23"/>
    </location>
</feature>
<evidence type="ECO:0000256" key="1">
    <source>
        <dbReference type="ARBA" id="ARBA00004651"/>
    </source>
</evidence>
<evidence type="ECO:0000256" key="5">
    <source>
        <dbReference type="ARBA" id="ARBA00022692"/>
    </source>
</evidence>
<evidence type="ECO:0000313" key="14">
    <source>
        <dbReference type="Proteomes" id="UP000464524"/>
    </source>
</evidence>
<dbReference type="GO" id="GO:0015293">
    <property type="term" value="F:symporter activity"/>
    <property type="evidence" value="ECO:0007669"/>
    <property type="project" value="TreeGrafter"/>
</dbReference>
<protein>
    <submittedName>
        <fullName evidence="13">Putative symporter YidK</fullName>
    </submittedName>
</protein>
<keyword evidence="9 12" id="KW-0472">Membrane</keyword>
<dbReference type="Proteomes" id="UP000464524">
    <property type="component" value="Chromosome"/>
</dbReference>
<dbReference type="NCBIfam" id="TIGR00813">
    <property type="entry name" value="sss"/>
    <property type="match status" value="1"/>
</dbReference>
<evidence type="ECO:0000256" key="4">
    <source>
        <dbReference type="ARBA" id="ARBA00022475"/>
    </source>
</evidence>
<dbReference type="PROSITE" id="PS50283">
    <property type="entry name" value="NA_SOLUT_SYMP_3"/>
    <property type="match status" value="1"/>
</dbReference>
<dbReference type="Gene3D" id="1.20.1730.10">
    <property type="entry name" value="Sodium/glucose cotransporter"/>
    <property type="match status" value="1"/>
</dbReference>
<keyword evidence="14" id="KW-1185">Reference proteome</keyword>
<feature type="transmembrane region" description="Helical" evidence="12">
    <location>
        <begin position="150"/>
        <end position="168"/>
    </location>
</feature>